<comment type="caution">
    <text evidence="2">The sequence shown here is derived from an EMBL/GenBank/DDBJ whole genome shotgun (WGS) entry which is preliminary data.</text>
</comment>
<dbReference type="AlphaFoldDB" id="A0A6A4BYW2"/>
<keyword evidence="3" id="KW-1185">Reference proteome</keyword>
<accession>A0A6A4BYW2</accession>
<evidence type="ECO:0000313" key="2">
    <source>
        <dbReference type="EMBL" id="KAE9278296.1"/>
    </source>
</evidence>
<feature type="compositionally biased region" description="Basic and acidic residues" evidence="1">
    <location>
        <begin position="47"/>
        <end position="58"/>
    </location>
</feature>
<gene>
    <name evidence="2" type="ORF">PR003_g28565</name>
</gene>
<name>A0A6A4BYW2_9STRA</name>
<protein>
    <recommendedName>
        <fullName evidence="4">Retrotransposon gag domain-containing protein</fullName>
    </recommendedName>
</protein>
<organism evidence="2 3">
    <name type="scientific">Phytophthora rubi</name>
    <dbReference type="NCBI Taxonomy" id="129364"/>
    <lineage>
        <taxon>Eukaryota</taxon>
        <taxon>Sar</taxon>
        <taxon>Stramenopiles</taxon>
        <taxon>Oomycota</taxon>
        <taxon>Peronosporomycetes</taxon>
        <taxon>Peronosporales</taxon>
        <taxon>Peronosporaceae</taxon>
        <taxon>Phytophthora</taxon>
    </lineage>
</organism>
<dbReference type="Proteomes" id="UP000434957">
    <property type="component" value="Unassembled WGS sequence"/>
</dbReference>
<evidence type="ECO:0000256" key="1">
    <source>
        <dbReference type="SAM" id="MobiDB-lite"/>
    </source>
</evidence>
<proteinExistence type="predicted"/>
<evidence type="ECO:0008006" key="4">
    <source>
        <dbReference type="Google" id="ProtNLM"/>
    </source>
</evidence>
<evidence type="ECO:0000313" key="3">
    <source>
        <dbReference type="Proteomes" id="UP000434957"/>
    </source>
</evidence>
<reference evidence="2 3" key="1">
    <citation type="submission" date="2018-08" db="EMBL/GenBank/DDBJ databases">
        <title>Genomic investigation of the strawberry pathogen Phytophthora fragariae indicates pathogenicity is determined by transcriptional variation in three key races.</title>
        <authorList>
            <person name="Adams T.M."/>
            <person name="Armitage A.D."/>
            <person name="Sobczyk M.K."/>
            <person name="Bates H.J."/>
            <person name="Dunwell J.M."/>
            <person name="Nellist C.F."/>
            <person name="Harrison R.J."/>
        </authorList>
    </citation>
    <scope>NUCLEOTIDE SEQUENCE [LARGE SCALE GENOMIC DNA]</scope>
    <source>
        <strain evidence="2 3">SCRP333</strain>
    </source>
</reference>
<feature type="region of interest" description="Disordered" evidence="1">
    <location>
        <begin position="39"/>
        <end position="58"/>
    </location>
</feature>
<sequence length="132" mass="15436">MSSSLKRGSGRQSDALAWRREVNRQQEIALRLAKEYQAMENARSTTRHSEDKRKCRDRAPQAERVNFLLSRLSDKAKEWDLGKLVVDQLAFPTLEALQSDLRLAFERPQDESRTRETFFALKQGNMSMRDYD</sequence>
<dbReference type="EMBL" id="QXFT01004387">
    <property type="protein sequence ID" value="KAE9278296.1"/>
    <property type="molecule type" value="Genomic_DNA"/>
</dbReference>